<comment type="caution">
    <text evidence="1">The sequence shown here is derived from an EMBL/GenBank/DDBJ whole genome shotgun (WGS) entry which is preliminary data.</text>
</comment>
<protein>
    <submittedName>
        <fullName evidence="1">Uncharacterized protein</fullName>
    </submittedName>
</protein>
<dbReference type="EMBL" id="JABAGL010000002">
    <property type="protein sequence ID" value="NME84805.1"/>
    <property type="molecule type" value="Genomic_DNA"/>
</dbReference>
<evidence type="ECO:0000313" key="1">
    <source>
        <dbReference type="EMBL" id="NME84805.1"/>
    </source>
</evidence>
<organism evidence="1 2">
    <name type="scientific">Bacteroides eggerthii</name>
    <dbReference type="NCBI Taxonomy" id="28111"/>
    <lineage>
        <taxon>Bacteria</taxon>
        <taxon>Pseudomonadati</taxon>
        <taxon>Bacteroidota</taxon>
        <taxon>Bacteroidia</taxon>
        <taxon>Bacteroidales</taxon>
        <taxon>Bacteroidaceae</taxon>
        <taxon>Bacteroides</taxon>
    </lineage>
</organism>
<accession>A0A7X9S8T5</accession>
<dbReference type="RefSeq" id="WP_004289640.1">
    <property type="nucleotide sequence ID" value="NZ_JABAGL010000002.1"/>
</dbReference>
<proteinExistence type="predicted"/>
<evidence type="ECO:0000313" key="2">
    <source>
        <dbReference type="Proteomes" id="UP000520291"/>
    </source>
</evidence>
<sequence>MSKKCRKVAGGKIMEVYFIVGQYKVSQGFLLYHLGADGHKCITYA</sequence>
<dbReference type="AlphaFoldDB" id="A0A7X9S8T5"/>
<dbReference type="Proteomes" id="UP000520291">
    <property type="component" value="Unassembled WGS sequence"/>
</dbReference>
<gene>
    <name evidence="1" type="ORF">HF841_02005</name>
</gene>
<reference evidence="1 2" key="1">
    <citation type="submission" date="2020-04" db="EMBL/GenBank/DDBJ databases">
        <authorList>
            <person name="Hitch T.C.A."/>
            <person name="Wylensek D."/>
            <person name="Clavel T."/>
        </authorList>
    </citation>
    <scope>NUCLEOTIDE SEQUENCE [LARGE SCALE GENOMIC DNA]</scope>
    <source>
        <strain evidence="1 2">WCA3-601-WT-5E</strain>
    </source>
</reference>
<name>A0A7X9S8T5_9BACE</name>